<evidence type="ECO:0000313" key="3">
    <source>
        <dbReference type="Proteomes" id="UP000006048"/>
    </source>
</evidence>
<keyword evidence="3" id="KW-1185">Reference proteome</keyword>
<dbReference type="RefSeq" id="WP_014805048.1">
    <property type="nucleotide sequence ID" value="NC_018020.1"/>
</dbReference>
<organism evidence="2 3">
    <name type="scientific">Turneriella parva (strain ATCC BAA-1111 / DSM 21527 / NCTC 11395 / H)</name>
    <name type="common">Leptospira parva</name>
    <dbReference type="NCBI Taxonomy" id="869212"/>
    <lineage>
        <taxon>Bacteria</taxon>
        <taxon>Pseudomonadati</taxon>
        <taxon>Spirochaetota</taxon>
        <taxon>Spirochaetia</taxon>
        <taxon>Leptospirales</taxon>
        <taxon>Leptospiraceae</taxon>
        <taxon>Turneriella</taxon>
    </lineage>
</organism>
<keyword evidence="1" id="KW-0812">Transmembrane</keyword>
<evidence type="ECO:0000256" key="1">
    <source>
        <dbReference type="SAM" id="Phobius"/>
    </source>
</evidence>
<sequence length="295" mass="32032">MTEPENSEELVPATPPQVERTWQATLKKASPYAAGVAAFLIGLLIFAPLEAYAMLALRQLGASGVHVDIADLSLSVFGRFRAESIKIPFGNETDKQAALKIAEAKGKISTLGILLGDKYDAHAEAVIFSFAKGDFGLKIDSLEITSALEQTKSGGTQKTLNGSFQIEAESAQVTYKENKFLKEEIVIPFLKVTLKATAQQNVLKIDQGEAMGRLINAQIRGSVSMGTQTELSLNIILKPTNEFFEKYQDKDLRTLLKFANVLQDDGRLEFNVRGTMAAPVVEPVTVKSATPPTTP</sequence>
<feature type="transmembrane region" description="Helical" evidence="1">
    <location>
        <begin position="29"/>
        <end position="49"/>
    </location>
</feature>
<keyword evidence="1" id="KW-0472">Membrane</keyword>
<gene>
    <name evidence="2" type="ordered locus">Turpa_3938</name>
</gene>
<protein>
    <recommendedName>
        <fullName evidence="4">Type II secretion system protein GspN</fullName>
    </recommendedName>
</protein>
<dbReference type="KEGG" id="tpx:Turpa_3938"/>
<dbReference type="STRING" id="869212.Turpa_3938"/>
<dbReference type="HOGENOM" id="CLU_943154_0_0_12"/>
<reference evidence="2 3" key="1">
    <citation type="submission" date="2012-06" db="EMBL/GenBank/DDBJ databases">
        <title>The complete chromosome of genome of Turneriella parva DSM 21527.</title>
        <authorList>
            <consortium name="US DOE Joint Genome Institute (JGI-PGF)"/>
            <person name="Lucas S."/>
            <person name="Han J."/>
            <person name="Lapidus A."/>
            <person name="Bruce D."/>
            <person name="Goodwin L."/>
            <person name="Pitluck S."/>
            <person name="Peters L."/>
            <person name="Kyrpides N."/>
            <person name="Mavromatis K."/>
            <person name="Ivanova N."/>
            <person name="Mikhailova N."/>
            <person name="Chertkov O."/>
            <person name="Detter J.C."/>
            <person name="Tapia R."/>
            <person name="Han C."/>
            <person name="Land M."/>
            <person name="Hauser L."/>
            <person name="Markowitz V."/>
            <person name="Cheng J.-F."/>
            <person name="Hugenholtz P."/>
            <person name="Woyke T."/>
            <person name="Wu D."/>
            <person name="Gronow S."/>
            <person name="Wellnitz S."/>
            <person name="Brambilla E."/>
            <person name="Klenk H.-P."/>
            <person name="Eisen J.A."/>
        </authorList>
    </citation>
    <scope>NUCLEOTIDE SEQUENCE [LARGE SCALE GENOMIC DNA]</scope>
    <source>
        <strain evidence="3">ATCC BAA-1111 / DSM 21527 / NCTC 11395 / H</strain>
    </source>
</reference>
<dbReference type="EMBL" id="CP002959">
    <property type="protein sequence ID" value="AFM14572.1"/>
    <property type="molecule type" value="Genomic_DNA"/>
</dbReference>
<evidence type="ECO:0008006" key="4">
    <source>
        <dbReference type="Google" id="ProtNLM"/>
    </source>
</evidence>
<keyword evidence="1" id="KW-1133">Transmembrane helix</keyword>
<name>I4BBB5_TURPD</name>
<evidence type="ECO:0000313" key="2">
    <source>
        <dbReference type="EMBL" id="AFM14572.1"/>
    </source>
</evidence>
<dbReference type="AlphaFoldDB" id="I4BBB5"/>
<accession>I4BBB5</accession>
<dbReference type="Proteomes" id="UP000006048">
    <property type="component" value="Chromosome"/>
</dbReference>
<dbReference type="PATRIC" id="fig|869212.3.peg.3970"/>
<proteinExistence type="predicted"/>